<dbReference type="PANTHER" id="PTHR37804:SF1">
    <property type="entry name" value="CDAA REGULATORY PROTEIN CDAR"/>
    <property type="match status" value="1"/>
</dbReference>
<dbReference type="InterPro" id="IPR012505">
    <property type="entry name" value="YbbR"/>
</dbReference>
<evidence type="ECO:0000313" key="3">
    <source>
        <dbReference type="Proteomes" id="UP000184035"/>
    </source>
</evidence>
<dbReference type="Gene3D" id="2.170.120.30">
    <property type="match status" value="2"/>
</dbReference>
<protein>
    <submittedName>
        <fullName evidence="2">YbbR domain-containing protein</fullName>
    </submittedName>
</protein>
<proteinExistence type="predicted"/>
<dbReference type="AlphaFoldDB" id="A0A1M4TUP4"/>
<keyword evidence="1" id="KW-0472">Membrane</keyword>
<sequence>MDITSKKKDLIVRLICLILSFGLWLYITNVENPVKDYKLNKVPVQILNADSLKEHKLVLAPNQSFYVSLNVEGPATDVYKITPDQFKINANLAGYALKKGENQVPVEIVNYPSNISIKNNNYLRVTIILDEYIEKSVPVKSNVKINTKQGYYAGEAQINPTTATVSGPSEYVNKVKNLVVDGDIKNADNNITINVPLKPVDEDGKEVQYVTIDPKSAEVTVPLSKGKLVAVNVPVQGNLPEGLVLKEIVPLESKIELLGDESTLSSINTIDTEPLDLSKINSSTEVNLPLKIPNNLKVANNSKTVKVKVSVNKIITKDILKDIVASGLSEDLTAKLDPSKITVTVSGLEDDINNLKGDDISVTLDLANQKEGTVSLSPNIENKNNKIKIVKSNPESVNVIIEKKQQQQNPSEKQ</sequence>
<dbReference type="RefSeq" id="WP_072892802.1">
    <property type="nucleotide sequence ID" value="NZ_FQVM01000003.1"/>
</dbReference>
<evidence type="ECO:0000256" key="1">
    <source>
        <dbReference type="SAM" id="Phobius"/>
    </source>
</evidence>
<dbReference type="Proteomes" id="UP000184035">
    <property type="component" value="Unassembled WGS sequence"/>
</dbReference>
<dbReference type="OrthoDB" id="2111604at2"/>
<accession>A0A1M4TUP4</accession>
<gene>
    <name evidence="2" type="ORF">SAMN05443638_103130</name>
</gene>
<dbReference type="InterPro" id="IPR053154">
    <property type="entry name" value="c-di-AMP_regulator"/>
</dbReference>
<keyword evidence="3" id="KW-1185">Reference proteome</keyword>
<dbReference type="Pfam" id="PF07949">
    <property type="entry name" value="YbbR"/>
    <property type="match status" value="4"/>
</dbReference>
<organism evidence="2 3">
    <name type="scientific">Clostridium fallax</name>
    <dbReference type="NCBI Taxonomy" id="1533"/>
    <lineage>
        <taxon>Bacteria</taxon>
        <taxon>Bacillati</taxon>
        <taxon>Bacillota</taxon>
        <taxon>Clostridia</taxon>
        <taxon>Eubacteriales</taxon>
        <taxon>Clostridiaceae</taxon>
        <taxon>Clostridium</taxon>
    </lineage>
</organism>
<name>A0A1M4TUP4_9CLOT</name>
<keyword evidence="1" id="KW-0812">Transmembrane</keyword>
<feature type="transmembrane region" description="Helical" evidence="1">
    <location>
        <begin position="10"/>
        <end position="27"/>
    </location>
</feature>
<dbReference type="STRING" id="1533.SAMN05443638_103130"/>
<evidence type="ECO:0000313" key="2">
    <source>
        <dbReference type="EMBL" id="SHE48163.1"/>
    </source>
</evidence>
<dbReference type="PANTHER" id="PTHR37804">
    <property type="entry name" value="CDAA REGULATORY PROTEIN CDAR"/>
    <property type="match status" value="1"/>
</dbReference>
<reference evidence="2 3" key="1">
    <citation type="submission" date="2016-11" db="EMBL/GenBank/DDBJ databases">
        <authorList>
            <person name="Jaros S."/>
            <person name="Januszkiewicz K."/>
            <person name="Wedrychowicz H."/>
        </authorList>
    </citation>
    <scope>NUCLEOTIDE SEQUENCE [LARGE SCALE GENOMIC DNA]</scope>
    <source>
        <strain evidence="2 3">DSM 2631</strain>
    </source>
</reference>
<dbReference type="EMBL" id="FQVM01000003">
    <property type="protein sequence ID" value="SHE48163.1"/>
    <property type="molecule type" value="Genomic_DNA"/>
</dbReference>
<keyword evidence="1" id="KW-1133">Transmembrane helix</keyword>
<dbReference type="Gene3D" id="2.170.120.40">
    <property type="entry name" value="YbbR-like domain"/>
    <property type="match status" value="2"/>
</dbReference>